<dbReference type="SUPFAM" id="SSF55347">
    <property type="entry name" value="Glyceraldehyde-3-phosphate dehydrogenase-like, C-terminal domain"/>
    <property type="match status" value="1"/>
</dbReference>
<feature type="domain" description="Gfo/Idh/MocA-like oxidoreductase C-terminal" evidence="3">
    <location>
        <begin position="242"/>
        <end position="399"/>
    </location>
</feature>
<dbReference type="Pfam" id="PF02894">
    <property type="entry name" value="GFO_IDH_MocA_C"/>
    <property type="match status" value="1"/>
</dbReference>
<reference evidence="4 5" key="1">
    <citation type="journal article" date="2015" name="Genome Biol. Evol.">
        <title>Phylogenomic analyses indicate that early fungi evolved digesting cell walls of algal ancestors of land plants.</title>
        <authorList>
            <person name="Chang Y."/>
            <person name="Wang S."/>
            <person name="Sekimoto S."/>
            <person name="Aerts A.L."/>
            <person name="Choi C."/>
            <person name="Clum A."/>
            <person name="LaButti K.M."/>
            <person name="Lindquist E.A."/>
            <person name="Yee Ngan C."/>
            <person name="Ohm R.A."/>
            <person name="Salamov A.A."/>
            <person name="Grigoriev I.V."/>
            <person name="Spatafora J.W."/>
            <person name="Berbee M.L."/>
        </authorList>
    </citation>
    <scope>NUCLEOTIDE SEQUENCE [LARGE SCALE GENOMIC DNA]</scope>
    <source>
        <strain evidence="4 5">JEL478</strain>
    </source>
</reference>
<feature type="compositionally biased region" description="Low complexity" evidence="1">
    <location>
        <begin position="472"/>
        <end position="491"/>
    </location>
</feature>
<dbReference type="Gene3D" id="3.40.50.720">
    <property type="entry name" value="NAD(P)-binding Rossmann-like Domain"/>
    <property type="match status" value="1"/>
</dbReference>
<dbReference type="PANTHER" id="PTHR43377:SF12">
    <property type="entry name" value="BINDING ROSSMANN FOLD OXIDOREDUCTASE, PUTATIVE (AFU_ORTHOLOGUE AFUA_3G11840)-RELATED"/>
    <property type="match status" value="1"/>
</dbReference>
<dbReference type="OrthoDB" id="64915at2759"/>
<dbReference type="SUPFAM" id="SSF51735">
    <property type="entry name" value="NAD(P)-binding Rossmann-fold domains"/>
    <property type="match status" value="1"/>
</dbReference>
<feature type="domain" description="Gfo/Idh/MocA-like oxidoreductase N-terminal" evidence="2">
    <location>
        <begin position="153"/>
        <end position="196"/>
    </location>
</feature>
<dbReference type="PANTHER" id="PTHR43377">
    <property type="entry name" value="BILIVERDIN REDUCTASE A"/>
    <property type="match status" value="1"/>
</dbReference>
<dbReference type="Gene3D" id="3.30.360.10">
    <property type="entry name" value="Dihydrodipicolinate Reductase, domain 2"/>
    <property type="match status" value="1"/>
</dbReference>
<proteinExistence type="predicted"/>
<dbReference type="Pfam" id="PF01408">
    <property type="entry name" value="GFO_IDH_MocA"/>
    <property type="match status" value="1"/>
</dbReference>
<dbReference type="GO" id="GO:0000166">
    <property type="term" value="F:nucleotide binding"/>
    <property type="evidence" value="ECO:0007669"/>
    <property type="project" value="InterPro"/>
</dbReference>
<dbReference type="AlphaFoldDB" id="A0A139ABQ8"/>
<protein>
    <recommendedName>
        <fullName evidence="6">NAD(P)-binding protein</fullName>
    </recommendedName>
</protein>
<sequence>MDKILDSFPFLSAFKRRPPEPSFHVVRRPPPNIPPPPTYTGPPINLVLFGCGGRAMMVLPVLLGLARGSIRRVVVADVNKHAVEMAASEMRAHLCVADLEGSATFHEVVLRDGEGGDVDRAEALRIPDDVEESDTVSEGATESKPAKVWNKWCVVSSINSLHRRDCLAAVRAAYNIFCEKPLATTLQDCKDIYEAVLSSQISAQRSSEAPPPIPRFITGFVLRHAPLYQRVHNLIHAQKLTGKIISCDFNEILGREHGSFIFRNWRRVLSLSGPNILEKSCHDLDVMSWLLGGDVPTKVAAFGGLDIFKPENAAVAEKIAEEAKASGAGSRTFRHWPSYPYVESPFTSGGEIEDNLVVILEYRSGIRATFHLNSFSAIKQRRLFICGLEGSICADLTTGAIEARRIVGGGDVAGGPGQEGGEDTHGGGDIYMVAQWWEEMCRVGKEWEEILTAGVAAGGGGGGAPVRDPDPKTTSTSTATTPTPAPRSAHSATIKDMYVAAATALAIETARREGRIVDVEEEVWKGLGL</sequence>
<dbReference type="InterPro" id="IPR051450">
    <property type="entry name" value="Gfo/Idh/MocA_Oxidoreductases"/>
</dbReference>
<dbReference type="EMBL" id="KQ965771">
    <property type="protein sequence ID" value="KXS14158.1"/>
    <property type="molecule type" value="Genomic_DNA"/>
</dbReference>
<evidence type="ECO:0008006" key="6">
    <source>
        <dbReference type="Google" id="ProtNLM"/>
    </source>
</evidence>
<evidence type="ECO:0000259" key="2">
    <source>
        <dbReference type="Pfam" id="PF01408"/>
    </source>
</evidence>
<dbReference type="InterPro" id="IPR004104">
    <property type="entry name" value="Gfo/Idh/MocA-like_OxRdtase_C"/>
</dbReference>
<gene>
    <name evidence="4" type="ORF">M427DRAFT_33352</name>
</gene>
<accession>A0A139ABQ8</accession>
<organism evidence="4 5">
    <name type="scientific">Gonapodya prolifera (strain JEL478)</name>
    <name type="common">Monoblepharis prolifera</name>
    <dbReference type="NCBI Taxonomy" id="1344416"/>
    <lineage>
        <taxon>Eukaryota</taxon>
        <taxon>Fungi</taxon>
        <taxon>Fungi incertae sedis</taxon>
        <taxon>Chytridiomycota</taxon>
        <taxon>Chytridiomycota incertae sedis</taxon>
        <taxon>Monoblepharidomycetes</taxon>
        <taxon>Monoblepharidales</taxon>
        <taxon>Gonapodyaceae</taxon>
        <taxon>Gonapodya</taxon>
    </lineage>
</organism>
<evidence type="ECO:0000313" key="5">
    <source>
        <dbReference type="Proteomes" id="UP000070544"/>
    </source>
</evidence>
<dbReference type="InterPro" id="IPR036291">
    <property type="entry name" value="NAD(P)-bd_dom_sf"/>
</dbReference>
<keyword evidence="5" id="KW-1185">Reference proteome</keyword>
<feature type="region of interest" description="Disordered" evidence="1">
    <location>
        <begin position="456"/>
        <end position="491"/>
    </location>
</feature>
<dbReference type="Proteomes" id="UP000070544">
    <property type="component" value="Unassembled WGS sequence"/>
</dbReference>
<evidence type="ECO:0000313" key="4">
    <source>
        <dbReference type="EMBL" id="KXS14158.1"/>
    </source>
</evidence>
<dbReference type="STRING" id="1344416.A0A139ABQ8"/>
<evidence type="ECO:0000256" key="1">
    <source>
        <dbReference type="SAM" id="MobiDB-lite"/>
    </source>
</evidence>
<name>A0A139ABQ8_GONPJ</name>
<dbReference type="InterPro" id="IPR000683">
    <property type="entry name" value="Gfo/Idh/MocA-like_OxRdtase_N"/>
</dbReference>
<evidence type="ECO:0000259" key="3">
    <source>
        <dbReference type="Pfam" id="PF02894"/>
    </source>
</evidence>